<keyword evidence="8" id="KW-0448">Lipopolysaccharide biosynthesis</keyword>
<dbReference type="EC" id="2.5.1.55" evidence="5"/>
<dbReference type="UniPathway" id="UPA00357">
    <property type="reaction ID" value="UER00474"/>
</dbReference>
<evidence type="ECO:0000256" key="3">
    <source>
        <dbReference type="ARBA" id="ARBA00004845"/>
    </source>
</evidence>
<evidence type="ECO:0000313" key="12">
    <source>
        <dbReference type="Proteomes" id="UP000078224"/>
    </source>
</evidence>
<dbReference type="InterPro" id="IPR013785">
    <property type="entry name" value="Aldolase_TIM"/>
</dbReference>
<evidence type="ECO:0000256" key="2">
    <source>
        <dbReference type="ARBA" id="ARBA00004756"/>
    </source>
</evidence>
<comment type="pathway">
    <text evidence="3">Carbohydrate biosynthesis; 3-deoxy-D-manno-octulosonate biosynthesis; 3-deoxy-D-manno-octulosonate from D-ribulose 5-phosphate: step 2/3.</text>
</comment>
<keyword evidence="6" id="KW-0963">Cytoplasm</keyword>
<comment type="catalytic activity">
    <reaction evidence="9">
        <text>D-arabinose 5-phosphate + phosphoenolpyruvate + H2O = 3-deoxy-alpha-D-manno-2-octulosonate-8-phosphate + phosphate</text>
        <dbReference type="Rhea" id="RHEA:14053"/>
        <dbReference type="ChEBI" id="CHEBI:15377"/>
        <dbReference type="ChEBI" id="CHEBI:43474"/>
        <dbReference type="ChEBI" id="CHEBI:57693"/>
        <dbReference type="ChEBI" id="CHEBI:58702"/>
        <dbReference type="ChEBI" id="CHEBI:85985"/>
        <dbReference type="EC" id="2.5.1.55"/>
    </reaction>
</comment>
<evidence type="ECO:0000256" key="6">
    <source>
        <dbReference type="ARBA" id="ARBA00022490"/>
    </source>
</evidence>
<proteinExistence type="inferred from homology"/>
<dbReference type="AlphaFoldDB" id="A0A1B7JU45"/>
<dbReference type="SUPFAM" id="SSF51569">
    <property type="entry name" value="Aldolase"/>
    <property type="match status" value="1"/>
</dbReference>
<reference evidence="11 12" key="1">
    <citation type="submission" date="2016-04" db="EMBL/GenBank/DDBJ databases">
        <title>ATOL: Assembling a taxonomically balanced genome-scale reconstruction of the evolutionary history of the Enterobacteriaceae.</title>
        <authorList>
            <person name="Plunkett G.III."/>
            <person name="Neeno-Eckwall E.C."/>
            <person name="Glasner J.D."/>
            <person name="Perna N.T."/>
        </authorList>
    </citation>
    <scope>NUCLEOTIDE SEQUENCE [LARGE SCALE GENOMIC DNA]</scope>
    <source>
        <strain evidence="11 12">ATCC 35613</strain>
    </source>
</reference>
<accession>A0A1B7JU45</accession>
<dbReference type="NCBIfam" id="NF003543">
    <property type="entry name" value="PRK05198.1"/>
    <property type="match status" value="1"/>
</dbReference>
<evidence type="ECO:0000256" key="8">
    <source>
        <dbReference type="ARBA" id="ARBA00022985"/>
    </source>
</evidence>
<dbReference type="PANTHER" id="PTHR21057">
    <property type="entry name" value="PHOSPHO-2-DEHYDRO-3-DEOXYHEPTONATE ALDOLASE"/>
    <property type="match status" value="1"/>
</dbReference>
<sequence>MFLIAGPCVIESEGLILDTFGRLKEITDKLGIEYIAKSSFTKANRSSVNAFTGLGLEEGLAILQKAKEQLGVKVLTDVHEDTPLDEVASVVDVLQTPAFLVRQTSFIQRVASMGKPVNIKKGQWMHPADMASVVEKCRAVGNEDIWLCDRGTSFGFGQLINYMPGLTIMKETTGCKVVMDATHSVQMPGTLNGSTGGNRYHVPAIARAAVAVGIDGLFMETHPDPDNALCDGPNMLALKHMEELLETLLEIDLIVNKQPRIETKF</sequence>
<comment type="caution">
    <text evidence="11">The sequence shown here is derived from an EMBL/GenBank/DDBJ whole genome shotgun (WGS) entry which is preliminary data.</text>
</comment>
<evidence type="ECO:0000256" key="1">
    <source>
        <dbReference type="ARBA" id="ARBA00004496"/>
    </source>
</evidence>
<dbReference type="Pfam" id="PF00793">
    <property type="entry name" value="DAHP_synth_1"/>
    <property type="match status" value="1"/>
</dbReference>
<dbReference type="InterPro" id="IPR006269">
    <property type="entry name" value="KDO8P_synthase"/>
</dbReference>
<dbReference type="PATRIC" id="fig|1354272.4.peg.2074"/>
<keyword evidence="12" id="KW-1185">Reference proteome</keyword>
<evidence type="ECO:0000313" key="11">
    <source>
        <dbReference type="EMBL" id="OAT51429.1"/>
    </source>
</evidence>
<comment type="similarity">
    <text evidence="4">Belongs to the KdsA family.</text>
</comment>
<dbReference type="RefSeq" id="WP_068908692.1">
    <property type="nucleotide sequence ID" value="NZ_LXEW01000031.1"/>
</dbReference>
<keyword evidence="7 11" id="KW-0808">Transferase</keyword>
<evidence type="ECO:0000256" key="7">
    <source>
        <dbReference type="ARBA" id="ARBA00022679"/>
    </source>
</evidence>
<dbReference type="GO" id="GO:0009103">
    <property type="term" value="P:lipopolysaccharide biosynthetic process"/>
    <property type="evidence" value="ECO:0007669"/>
    <property type="project" value="UniProtKB-UniPathway"/>
</dbReference>
<comment type="subcellular location">
    <subcellularLocation>
        <location evidence="1">Cytoplasm</location>
    </subcellularLocation>
</comment>
<dbReference type="InterPro" id="IPR006218">
    <property type="entry name" value="DAHP1/KDSA"/>
</dbReference>
<gene>
    <name evidence="11" type="ORF">M998_2044</name>
</gene>
<dbReference type="UniPathway" id="UPA00030"/>
<name>A0A1B7JU45_9GAMM</name>
<comment type="pathway">
    <text evidence="2">Bacterial outer membrane biogenesis; lipopolysaccharide biosynthesis.</text>
</comment>
<evidence type="ECO:0000256" key="5">
    <source>
        <dbReference type="ARBA" id="ARBA00012693"/>
    </source>
</evidence>
<dbReference type="GO" id="GO:0008676">
    <property type="term" value="F:3-deoxy-8-phosphooctulonate synthase activity"/>
    <property type="evidence" value="ECO:0007669"/>
    <property type="project" value="UniProtKB-EC"/>
</dbReference>
<dbReference type="GO" id="GO:0005737">
    <property type="term" value="C:cytoplasm"/>
    <property type="evidence" value="ECO:0007669"/>
    <property type="project" value="UniProtKB-SubCell"/>
</dbReference>
<protein>
    <recommendedName>
        <fullName evidence="5">3-deoxy-8-phosphooctulonate synthase</fullName>
        <ecNumber evidence="5">2.5.1.55</ecNumber>
    </recommendedName>
</protein>
<dbReference type="OrthoDB" id="9776934at2"/>
<evidence type="ECO:0000256" key="9">
    <source>
        <dbReference type="ARBA" id="ARBA00049112"/>
    </source>
</evidence>
<dbReference type="EMBL" id="LXEW01000031">
    <property type="protein sequence ID" value="OAT51429.1"/>
    <property type="molecule type" value="Genomic_DNA"/>
</dbReference>
<evidence type="ECO:0000259" key="10">
    <source>
        <dbReference type="Pfam" id="PF00793"/>
    </source>
</evidence>
<feature type="domain" description="DAHP synthetase I/KDSA" evidence="10">
    <location>
        <begin position="2"/>
        <end position="252"/>
    </location>
</feature>
<dbReference type="Proteomes" id="UP000078224">
    <property type="component" value="Unassembled WGS sequence"/>
</dbReference>
<dbReference type="NCBIfam" id="TIGR01362">
    <property type="entry name" value="KDO8P_synth"/>
    <property type="match status" value="1"/>
</dbReference>
<dbReference type="Gene3D" id="3.20.20.70">
    <property type="entry name" value="Aldolase class I"/>
    <property type="match status" value="1"/>
</dbReference>
<evidence type="ECO:0000256" key="4">
    <source>
        <dbReference type="ARBA" id="ARBA00010499"/>
    </source>
</evidence>
<organism evidence="11 12">
    <name type="scientific">Providencia heimbachae ATCC 35613</name>
    <dbReference type="NCBI Taxonomy" id="1354272"/>
    <lineage>
        <taxon>Bacteria</taxon>
        <taxon>Pseudomonadati</taxon>
        <taxon>Pseudomonadota</taxon>
        <taxon>Gammaproteobacteria</taxon>
        <taxon>Enterobacterales</taxon>
        <taxon>Morganellaceae</taxon>
        <taxon>Providencia</taxon>
    </lineage>
</organism>